<dbReference type="OrthoDB" id="6776269at2759"/>
<evidence type="ECO:0000313" key="3">
    <source>
        <dbReference type="Proteomes" id="UP001154078"/>
    </source>
</evidence>
<keyword evidence="3" id="KW-1185">Reference proteome</keyword>
<dbReference type="EMBL" id="OV121134">
    <property type="protein sequence ID" value="CAH0553559.1"/>
    <property type="molecule type" value="Genomic_DNA"/>
</dbReference>
<sequence>MAGNEGTSAELFPGWSSVVHQPCEEPEESELPSTVDMAAFSSELNVPPANASQINAKSDSDSDSEADSSNSGSEASQSCSQSDSSDSDSSTSSQESSSRSPSPEFSVTSSQTNGLRLTIATVRKPGSPSSEKVMEKSCKSASSSSGSPASSDSDSDSDTSKSDLPVTKSVVKNVKDNQKKPVSKVRTKVVDKKDEKKVGKKESSSSPVKGATTRGKAKKRTKKLPFGIVFIGRVARVAVTASGFCFVVCVVRNMVRHVEYLATSDNGDLAEGVWEYVNNLVKNYRTRETQQNEHYQFFLANGIKEDQRKRAILLNSMTDDTFILLRNLCVPDAPEKMTSEKLMESLSKHCTPVESYFTVRLKFYGAKRGDEENVADWAARVRSLASGCKFGDEFKIVSRDIFVAGIGSGPIMDRLMEENATSDKATWEHMLKLALSKEAVLKEKKKTLETSSSEVLKMSGSRNKFRFIKLRTDLNIEPNNKQNNEPNGKQNGKWRFLISTIRTTNGTFVLFP</sequence>
<proteinExistence type="predicted"/>
<feature type="region of interest" description="Disordered" evidence="1">
    <location>
        <begin position="1"/>
        <end position="217"/>
    </location>
</feature>
<accession>A0A9P0B054</accession>
<evidence type="ECO:0000256" key="1">
    <source>
        <dbReference type="SAM" id="MobiDB-lite"/>
    </source>
</evidence>
<feature type="compositionally biased region" description="Low complexity" evidence="1">
    <location>
        <begin position="67"/>
        <end position="111"/>
    </location>
</feature>
<feature type="compositionally biased region" description="Basic and acidic residues" evidence="1">
    <location>
        <begin position="188"/>
        <end position="203"/>
    </location>
</feature>
<gene>
    <name evidence="2" type="ORF">MELIAE_LOCUS5521</name>
</gene>
<feature type="compositionally biased region" description="Low complexity" evidence="1">
    <location>
        <begin position="204"/>
        <end position="214"/>
    </location>
</feature>
<dbReference type="Proteomes" id="UP001154078">
    <property type="component" value="Chromosome 3"/>
</dbReference>
<evidence type="ECO:0000313" key="2">
    <source>
        <dbReference type="EMBL" id="CAH0553559.1"/>
    </source>
</evidence>
<name>A0A9P0B054_BRAAE</name>
<reference evidence="2" key="1">
    <citation type="submission" date="2021-12" db="EMBL/GenBank/DDBJ databases">
        <authorList>
            <person name="King R."/>
        </authorList>
    </citation>
    <scope>NUCLEOTIDE SEQUENCE</scope>
</reference>
<protein>
    <submittedName>
        <fullName evidence="2">Uncharacterized protein</fullName>
    </submittedName>
</protein>
<dbReference type="AlphaFoldDB" id="A0A9P0B054"/>
<organism evidence="2 3">
    <name type="scientific">Brassicogethes aeneus</name>
    <name type="common">Rape pollen beetle</name>
    <name type="synonym">Meligethes aeneus</name>
    <dbReference type="NCBI Taxonomy" id="1431903"/>
    <lineage>
        <taxon>Eukaryota</taxon>
        <taxon>Metazoa</taxon>
        <taxon>Ecdysozoa</taxon>
        <taxon>Arthropoda</taxon>
        <taxon>Hexapoda</taxon>
        <taxon>Insecta</taxon>
        <taxon>Pterygota</taxon>
        <taxon>Neoptera</taxon>
        <taxon>Endopterygota</taxon>
        <taxon>Coleoptera</taxon>
        <taxon>Polyphaga</taxon>
        <taxon>Cucujiformia</taxon>
        <taxon>Nitidulidae</taxon>
        <taxon>Meligethinae</taxon>
        <taxon>Brassicogethes</taxon>
    </lineage>
</organism>
<feature type="compositionally biased region" description="Low complexity" evidence="1">
    <location>
        <begin position="139"/>
        <end position="152"/>
    </location>
</feature>